<protein>
    <recommendedName>
        <fullName evidence="3">Transcription initiation factor TFIID subunit 2</fullName>
    </recommendedName>
    <alternativeName>
        <fullName evidence="8">TBP-associated factor 150 kDa</fullName>
    </alternativeName>
    <alternativeName>
        <fullName evidence="7">Transcription initiation factor TFIID 150 kDa subunit</fullName>
    </alternativeName>
</protein>
<reference evidence="12" key="2">
    <citation type="submission" date="2025-08" db="UniProtKB">
        <authorList>
            <consortium name="Ensembl"/>
        </authorList>
    </citation>
    <scope>IDENTIFICATION</scope>
</reference>
<dbReference type="FunFam" id="1.10.390.10:FF:000005">
    <property type="entry name" value="transcription initiation factor TFIID subunit 2 isoform X1"/>
    <property type="match status" value="1"/>
</dbReference>
<dbReference type="SUPFAM" id="SSF55486">
    <property type="entry name" value="Metalloproteases ('zincins'), catalytic domain"/>
    <property type="match status" value="1"/>
</dbReference>
<name>A0AAZ3SVE9_ONCTS</name>
<keyword evidence="6" id="KW-0539">Nucleus</keyword>
<evidence type="ECO:0000256" key="5">
    <source>
        <dbReference type="ARBA" id="ARBA00023163"/>
    </source>
</evidence>
<gene>
    <name evidence="12" type="primary">TAF2</name>
</gene>
<organism evidence="12 13">
    <name type="scientific">Oncorhynchus tshawytscha</name>
    <name type="common">Chinook salmon</name>
    <name type="synonym">Salmo tshawytscha</name>
    <dbReference type="NCBI Taxonomy" id="74940"/>
    <lineage>
        <taxon>Eukaryota</taxon>
        <taxon>Metazoa</taxon>
        <taxon>Chordata</taxon>
        <taxon>Craniata</taxon>
        <taxon>Vertebrata</taxon>
        <taxon>Euteleostomi</taxon>
        <taxon>Actinopterygii</taxon>
        <taxon>Neopterygii</taxon>
        <taxon>Teleostei</taxon>
        <taxon>Protacanthopterygii</taxon>
        <taxon>Salmoniformes</taxon>
        <taxon>Salmonidae</taxon>
        <taxon>Salmoninae</taxon>
        <taxon>Oncorhynchus</taxon>
    </lineage>
</organism>
<proteinExistence type="inferred from homology"/>
<sequence length="1218" mass="138945">WDLLGLEIDMNRKKDKGFETPLFLNVLTCYVMFIPHTTHQVVCINNINFQRKSVIGFVELTIFPTVVNLNRIKLNSKQCRIYRVRVNDLEAPFIYNDPTLEVCHHESKQRNLNYFSSAYTAAVSAVDPDAGHGELVIKVPSELWKQGDEMNVLKVYIEFSLDQPKGGLHFVVPDVEGSMAERGAHVFSFGYQNSTRFWFPCVDSYSELCTWKLEFTVDASMVAVSCGDLVETVYTHDMRKKTFHYVLPIPTAASNISLSVGPFEILVEPYMHEVTHFCLPQLLPLLKHSMSYLHEIFEFYEEILTCRYPYSCFKTVFVDEAYVQVSSYASMSIFSTNLLHSAMIIDQTPLTRQCLAQALAQQFFGCFISRMSWADEWVLKGISGYIYGLYLKKTFGVNQYRHWIKEELDKMVEYELKMGGVLLHPTFGGGKDKDNPTPHLHFSIKHPHTLSWKYYKMFQCKAHLVMRLIENRISMEFMLQVFNKLLSLASTASSQKYQSHMWSQMLVSTHSFLKSISNVSGKDIGPLIKQWVDQSAVVKFFGSFAFNRKRNVLELEIRQDYTSSGTQKYVGPIKVTVQELDGSFNHTLQIEENSLKHDIPCHSKSRRNKKKKIPLMNGEEVDMDLSAMDADSPLLWIRIDPDMSILRKVEFEQADFMWQYQLRYERDVVAQEESILALEKFPTPASRLALTDILEQDQCFYKVRQGACFCLAKIANSMMSTWTGPPAMKSLFTRMFCCKSCPNIVKTNTFISFQSYFLQKTMPVAMAQLRDIQNLCPKDVLNFILDLIKYNDNRKNKFSDNYYRAELIDALTNSLTPAISISNEVRTVDNLNGDVRLILEEITRSLNMEKLLPSYRNTITVSCLRAIRMLQKNGHIPSDPSLFKSYAEYGHFVDVRVAALEAVVDYTRGMHRTSPSEVSRTHPIPYVVHKILSMLGKNPPFTKAAESPLCNEALVDQLWKLMNSGTSHDWRLRCDAVNLYYTLFGLTRPSCLPLPELGLVLNLKEKKAVLNPTIKPEQGPDTTEMTVSSVSMSSGVAPPPQGLKRKLDSVVGPLGSSSPEPGQVLQEEDTSKKFKIRVRISSEDEIDMESPHDSQAFIHHHLNILERPSTPGQHPVKHPALIILLSDNLEPPAVDQAVLSLPVTPLPSSFGKESTSSSKHSGDHHHHHHHHEHKKKKKKKHKHKHKHKHESKDKERDSHAFSNSPASGRSARSPSMSD</sequence>
<evidence type="ECO:0000259" key="11">
    <source>
        <dbReference type="Pfam" id="PF25577"/>
    </source>
</evidence>
<dbReference type="InterPro" id="IPR057991">
    <property type="entry name" value="TPR_TAF2_C"/>
</dbReference>
<dbReference type="Gene3D" id="1.10.390.10">
    <property type="entry name" value="Neutral Protease Domain 2"/>
    <property type="match status" value="1"/>
</dbReference>
<dbReference type="Proteomes" id="UP000694402">
    <property type="component" value="Unassembled WGS sequence"/>
</dbReference>
<evidence type="ECO:0000256" key="7">
    <source>
        <dbReference type="ARBA" id="ARBA00033345"/>
    </source>
</evidence>
<evidence type="ECO:0000256" key="6">
    <source>
        <dbReference type="ARBA" id="ARBA00023242"/>
    </source>
</evidence>
<dbReference type="CDD" id="cd09839">
    <property type="entry name" value="M1_like_TAF2"/>
    <property type="match status" value="1"/>
</dbReference>
<dbReference type="SUPFAM" id="SSF48371">
    <property type="entry name" value="ARM repeat"/>
    <property type="match status" value="1"/>
</dbReference>
<dbReference type="GO" id="GO:0000976">
    <property type="term" value="F:transcription cis-regulatory region binding"/>
    <property type="evidence" value="ECO:0007669"/>
    <property type="project" value="UniProtKB-ARBA"/>
</dbReference>
<comment type="subcellular location">
    <subcellularLocation>
        <location evidence="1">Nucleus</location>
    </subcellularLocation>
</comment>
<dbReference type="InterPro" id="IPR027268">
    <property type="entry name" value="Peptidase_M4/M1_CTD_sf"/>
</dbReference>
<keyword evidence="13" id="KW-1185">Reference proteome</keyword>
<dbReference type="PANTHER" id="PTHR15137:SF9">
    <property type="entry name" value="TRANSCRIPTION INITIATION FACTOR TFIID SUBUNIT 2"/>
    <property type="match status" value="1"/>
</dbReference>
<dbReference type="FunFam" id="2.60.40.1730:FF:000003">
    <property type="entry name" value="Transcription initiation factor TFIID subunit 2"/>
    <property type="match status" value="1"/>
</dbReference>
<reference evidence="12" key="3">
    <citation type="submission" date="2025-09" db="UniProtKB">
        <authorList>
            <consortium name="Ensembl"/>
        </authorList>
    </citation>
    <scope>IDENTIFICATION</scope>
</reference>
<dbReference type="PANTHER" id="PTHR15137">
    <property type="entry name" value="TRANSCRIPTION INITIATION FACTOR TFIID"/>
    <property type="match status" value="1"/>
</dbReference>
<feature type="compositionally biased region" description="Basic and acidic residues" evidence="9">
    <location>
        <begin position="1190"/>
        <end position="1199"/>
    </location>
</feature>
<dbReference type="InterPro" id="IPR037813">
    <property type="entry name" value="TAF2"/>
</dbReference>
<evidence type="ECO:0000256" key="4">
    <source>
        <dbReference type="ARBA" id="ARBA00023015"/>
    </source>
</evidence>
<evidence type="ECO:0000256" key="1">
    <source>
        <dbReference type="ARBA" id="ARBA00004123"/>
    </source>
</evidence>
<feature type="region of interest" description="Disordered" evidence="9">
    <location>
        <begin position="1031"/>
        <end position="1071"/>
    </location>
</feature>
<dbReference type="GO" id="GO:0003682">
    <property type="term" value="F:chromatin binding"/>
    <property type="evidence" value="ECO:0007669"/>
    <property type="project" value="TreeGrafter"/>
</dbReference>
<dbReference type="GO" id="GO:0051123">
    <property type="term" value="P:RNA polymerase II preinitiation complex assembly"/>
    <property type="evidence" value="ECO:0007669"/>
    <property type="project" value="UniProtKB-ARBA"/>
</dbReference>
<dbReference type="InterPro" id="IPR057345">
    <property type="entry name" value="Ig-like_TAF2"/>
</dbReference>
<dbReference type="GO" id="GO:0005669">
    <property type="term" value="C:transcription factor TFIID complex"/>
    <property type="evidence" value="ECO:0007669"/>
    <property type="project" value="InterPro"/>
</dbReference>
<evidence type="ECO:0000313" key="12">
    <source>
        <dbReference type="Ensembl" id="ENSOTSP00005156994.1"/>
    </source>
</evidence>
<evidence type="ECO:0000256" key="3">
    <source>
        <dbReference type="ARBA" id="ARBA00017363"/>
    </source>
</evidence>
<evidence type="ECO:0000259" key="10">
    <source>
        <dbReference type="Pfam" id="PF25316"/>
    </source>
</evidence>
<reference evidence="13" key="1">
    <citation type="journal article" date="2018" name="PLoS ONE">
        <title>Chinook salmon (Oncorhynchus tshawytscha) genome and transcriptome.</title>
        <authorList>
            <person name="Christensen K.A."/>
            <person name="Leong J.S."/>
            <person name="Sakhrani D."/>
            <person name="Biagi C.A."/>
            <person name="Minkley D.R."/>
            <person name="Withler R.E."/>
            <person name="Rondeau E.B."/>
            <person name="Koop B.F."/>
            <person name="Devlin R.H."/>
        </authorList>
    </citation>
    <scope>NUCLEOTIDE SEQUENCE [LARGE SCALE GENOMIC DNA]</scope>
</reference>
<dbReference type="Gene3D" id="2.60.40.1730">
    <property type="entry name" value="tricorn interacting facor f3 domain"/>
    <property type="match status" value="1"/>
</dbReference>
<evidence type="ECO:0000256" key="2">
    <source>
        <dbReference type="ARBA" id="ARBA00010937"/>
    </source>
</evidence>
<feature type="domain" description="Transcription initiation factor TFIID subunit 2 TPR repeats" evidence="11">
    <location>
        <begin position="655"/>
        <end position="1009"/>
    </location>
</feature>
<keyword evidence="4" id="KW-0805">Transcription regulation</keyword>
<feature type="compositionally biased region" description="Basic residues" evidence="9">
    <location>
        <begin position="1162"/>
        <end position="1189"/>
    </location>
</feature>
<comment type="similarity">
    <text evidence="2">Belongs to the TAF2 family.</text>
</comment>
<feature type="region of interest" description="Disordered" evidence="9">
    <location>
        <begin position="1147"/>
        <end position="1218"/>
    </location>
</feature>
<dbReference type="GeneTree" id="ENSGT00390000000420"/>
<dbReference type="Ensembl" id="ENSOTST00005135552.1">
    <property type="protein sequence ID" value="ENSOTSP00005156994.1"/>
    <property type="gene ID" value="ENSOTSG00005023361.2"/>
</dbReference>
<dbReference type="GO" id="GO:0016251">
    <property type="term" value="F:RNA polymerase II general transcription initiation factor activity"/>
    <property type="evidence" value="ECO:0007669"/>
    <property type="project" value="TreeGrafter"/>
</dbReference>
<feature type="domain" description="Transcription initiation factor TFIID subunit 2 Ig-like" evidence="10">
    <location>
        <begin position="536"/>
        <end position="653"/>
    </location>
</feature>
<dbReference type="Pfam" id="PF25316">
    <property type="entry name" value="TAF2_3rd"/>
    <property type="match status" value="1"/>
</dbReference>
<evidence type="ECO:0000256" key="8">
    <source>
        <dbReference type="ARBA" id="ARBA00075844"/>
    </source>
</evidence>
<keyword evidence="5" id="KW-0804">Transcription</keyword>
<dbReference type="InterPro" id="IPR042097">
    <property type="entry name" value="Aminopeptidase_N-like_N_sf"/>
</dbReference>
<dbReference type="SUPFAM" id="SSF63737">
    <property type="entry name" value="Leukotriene A4 hydrolase N-terminal domain"/>
    <property type="match status" value="1"/>
</dbReference>
<dbReference type="AlphaFoldDB" id="A0AAZ3SVE9"/>
<dbReference type="InterPro" id="IPR016024">
    <property type="entry name" value="ARM-type_fold"/>
</dbReference>
<feature type="compositionally biased region" description="Low complexity" evidence="9">
    <location>
        <begin position="1202"/>
        <end position="1218"/>
    </location>
</feature>
<accession>A0AAZ3SVE9</accession>
<evidence type="ECO:0000313" key="13">
    <source>
        <dbReference type="Proteomes" id="UP000694402"/>
    </source>
</evidence>
<evidence type="ECO:0000256" key="9">
    <source>
        <dbReference type="SAM" id="MobiDB-lite"/>
    </source>
</evidence>
<dbReference type="Pfam" id="PF25577">
    <property type="entry name" value="TPR_TAF2_C"/>
    <property type="match status" value="1"/>
</dbReference>